<dbReference type="InterPro" id="IPR010996">
    <property type="entry name" value="HHH_MUS81"/>
</dbReference>
<evidence type="ECO:0000313" key="26">
    <source>
        <dbReference type="Proteomes" id="UP001154312"/>
    </source>
</evidence>
<dbReference type="GO" id="GO:0004527">
    <property type="term" value="F:exonuclease activity"/>
    <property type="evidence" value="ECO:0007669"/>
    <property type="project" value="UniProtKB-KW"/>
</dbReference>
<comment type="catalytic activity">
    <reaction evidence="18">
        <text>2'-deoxyribonucleotide-(2'-deoxyribose 5'-phosphate)-2'-deoxyribonucleotide-DNA = a 3'-end 2'-deoxyribonucleotide-(2,3-dehydro-2,3-deoxyribose 5'-phosphate)-DNA + a 5'-end 5'-phospho-2'-deoxyribonucleoside-DNA + H(+)</text>
        <dbReference type="Rhea" id="RHEA:66592"/>
        <dbReference type="Rhea" id="RHEA-COMP:13180"/>
        <dbReference type="Rhea" id="RHEA-COMP:16897"/>
        <dbReference type="Rhea" id="RHEA-COMP:17067"/>
        <dbReference type="ChEBI" id="CHEBI:15378"/>
        <dbReference type="ChEBI" id="CHEBI:136412"/>
        <dbReference type="ChEBI" id="CHEBI:157695"/>
        <dbReference type="ChEBI" id="CHEBI:167181"/>
        <dbReference type="EC" id="4.2.99.18"/>
    </reaction>
</comment>
<evidence type="ECO:0000256" key="5">
    <source>
        <dbReference type="ARBA" id="ARBA00020020"/>
    </source>
</evidence>
<dbReference type="Pfam" id="PF14791">
    <property type="entry name" value="DNA_pol_B_thumb"/>
    <property type="match status" value="1"/>
</dbReference>
<keyword evidence="10" id="KW-0235">DNA replication</keyword>
<evidence type="ECO:0000256" key="12">
    <source>
        <dbReference type="ARBA" id="ARBA00022843"/>
    </source>
</evidence>
<dbReference type="RefSeq" id="WP_277442649.1">
    <property type="nucleotide sequence ID" value="NZ_JAKOAV010000004.1"/>
</dbReference>
<dbReference type="Gene3D" id="3.20.20.140">
    <property type="entry name" value="Metal-dependent hydrolases"/>
    <property type="match status" value="1"/>
</dbReference>
<evidence type="ECO:0000313" key="25">
    <source>
        <dbReference type="EMBL" id="MDF9407412.1"/>
    </source>
</evidence>
<name>A0A9X4H475_9FIRM</name>
<dbReference type="InterPro" id="IPR027421">
    <property type="entry name" value="DNA_pol_lamdba_lyase_dom_sf"/>
</dbReference>
<keyword evidence="25" id="KW-0540">Nuclease</keyword>
<dbReference type="Gene3D" id="3.30.460.10">
    <property type="entry name" value="Beta Polymerase, domain 2"/>
    <property type="match status" value="1"/>
</dbReference>
<dbReference type="NCBIfam" id="NF006375">
    <property type="entry name" value="PRK08609.1"/>
    <property type="match status" value="1"/>
</dbReference>
<dbReference type="AlphaFoldDB" id="A0A9X4H475"/>
<keyword evidence="11" id="KW-0227">DNA damage</keyword>
<dbReference type="SMART" id="SM00483">
    <property type="entry name" value="POLXc"/>
    <property type="match status" value="1"/>
</dbReference>
<dbReference type="InterPro" id="IPR016195">
    <property type="entry name" value="Pol/histidinol_Pase-like"/>
</dbReference>
<dbReference type="GO" id="GO:0003677">
    <property type="term" value="F:DNA binding"/>
    <property type="evidence" value="ECO:0007669"/>
    <property type="project" value="InterPro"/>
</dbReference>
<evidence type="ECO:0000256" key="3">
    <source>
        <dbReference type="ARBA" id="ARBA00012417"/>
    </source>
</evidence>
<dbReference type="Gene3D" id="3.30.210.10">
    <property type="entry name" value="DNA polymerase, thumb domain"/>
    <property type="match status" value="1"/>
</dbReference>
<feature type="domain" description="Polymerase/histidinol phosphatase N-terminal" evidence="23">
    <location>
        <begin position="346"/>
        <end position="429"/>
    </location>
</feature>
<evidence type="ECO:0000256" key="16">
    <source>
        <dbReference type="ARBA" id="ARBA00035717"/>
    </source>
</evidence>
<comment type="function">
    <text evidence="20">Repair polymerase that plays a key role in base-excision repair. During this process, the damaged base is excised by specific DNA glycosylases, the DNA backbone is nicked at the abasic site by an apurinic/apyrimidic (AP) endonuclease, and POLB removes 5'-deoxyribose-phosphate from the preincised AP site acting as a 5'-deoxyribose-phosphate lyase (5'-dRP lyase); through its DNA polymerase activity, it adds one nucleotide to the 3' end of the arising single-nucleotide gap. Conducts 'gap-filling' DNA synthesis in a stepwise distributive fashion rather than in a processive fashion as for other DNA polymerases. It is also able to cleave sugar-phosphate bonds 3' to an intact AP site, acting as an AP lyase.</text>
</comment>
<dbReference type="GO" id="GO:0003887">
    <property type="term" value="F:DNA-directed DNA polymerase activity"/>
    <property type="evidence" value="ECO:0007669"/>
    <property type="project" value="UniProtKB-KW"/>
</dbReference>
<dbReference type="PANTHER" id="PTHR36928">
    <property type="entry name" value="PHOSPHATASE YCDX-RELATED"/>
    <property type="match status" value="1"/>
</dbReference>
<dbReference type="EC" id="4.2.99.18" evidence="4"/>
<feature type="domain" description="Helix-hairpin-helix DNA-binding motif class 1" evidence="22">
    <location>
        <begin position="103"/>
        <end position="122"/>
    </location>
</feature>
<feature type="domain" description="DNA-directed DNA polymerase X" evidence="24">
    <location>
        <begin position="12"/>
        <end position="322"/>
    </location>
</feature>
<dbReference type="Proteomes" id="UP001154312">
    <property type="component" value="Unassembled WGS sequence"/>
</dbReference>
<dbReference type="GO" id="GO:0005829">
    <property type="term" value="C:cytosol"/>
    <property type="evidence" value="ECO:0007669"/>
    <property type="project" value="TreeGrafter"/>
</dbReference>
<dbReference type="InterPro" id="IPR022311">
    <property type="entry name" value="PolX-like"/>
</dbReference>
<evidence type="ECO:0000256" key="15">
    <source>
        <dbReference type="ARBA" id="ARBA00023204"/>
    </source>
</evidence>
<organism evidence="25 26">
    <name type="scientific">Pelotomaculum isophthalicicum JI</name>
    <dbReference type="NCBI Taxonomy" id="947010"/>
    <lineage>
        <taxon>Bacteria</taxon>
        <taxon>Bacillati</taxon>
        <taxon>Bacillota</taxon>
        <taxon>Clostridia</taxon>
        <taxon>Eubacteriales</taxon>
        <taxon>Desulfotomaculaceae</taxon>
        <taxon>Pelotomaculum</taxon>
    </lineage>
</organism>
<sequence length="585" mass="65843">MSFILYRNGAVSLRNAEIARIFYELAELHEFRGDDFFKIRAYRNAAKVLAGLNEPVEEIKKKVDLKKIPGIGKNIAKKIEEILLTGRLQKHEELLREVPQGVIEIMSLPGIGPKRASMLLEKLNISNPEELAEAALAKRVRGLPGMGVKLEMDIIRNVEMIKRRSGNVLLATARELAAELTEYLNIISSVTRVEVGGSIRRWRETVGDIDLVVEAEDASMVFDAVKSHPRIKEAAKIVENRARFHTWWGIDVELEIVPEEMFFLALHKSTGSKKHLSRLQEILGAKGVDFAHSVIERTDAVHDEGDIYAALGMSYIPPEIREDRGEIESAINDRLPQLVEQSDIIGDLHIHTTWSDGVATIEQVVKRAKEKGYKYLAITDHSQSLKIAKGLSLEKLKKQHREIRMMNEKFSENNEDFRILTGMEVDILPKGDLDCPDEILEETDIVVASVHSAFRQDRETMTGRIISAINNKNVDIIGHVTGRLLGRRDEYALNLERVLDAAAACGTILEINSSPDRLDLNDINARLAKDKGIKIAVNTDAHDLKRMDEMPYGVAVARRAWLEAGDIVNTMPLEKLLLYLDEKNK</sequence>
<evidence type="ECO:0000259" key="24">
    <source>
        <dbReference type="SMART" id="SM00483"/>
    </source>
</evidence>
<evidence type="ECO:0000256" key="8">
    <source>
        <dbReference type="ARBA" id="ARBA00022679"/>
    </source>
</evidence>
<dbReference type="SUPFAM" id="SSF81301">
    <property type="entry name" value="Nucleotidyltransferase"/>
    <property type="match status" value="1"/>
</dbReference>
<dbReference type="FunFam" id="3.20.20.140:FF:000047">
    <property type="entry name" value="PHP domain-containing protein"/>
    <property type="match status" value="1"/>
</dbReference>
<dbReference type="InterPro" id="IPR002054">
    <property type="entry name" value="DNA-dir_DNA_pol_X"/>
</dbReference>
<keyword evidence="15" id="KW-0234">DNA repair</keyword>
<evidence type="ECO:0000256" key="19">
    <source>
        <dbReference type="ARBA" id="ARBA00044678"/>
    </source>
</evidence>
<keyword evidence="12" id="KW-0832">Ubl conjugation</keyword>
<evidence type="ECO:0000256" key="20">
    <source>
        <dbReference type="ARBA" id="ARBA00045548"/>
    </source>
</evidence>
<evidence type="ECO:0000256" key="1">
    <source>
        <dbReference type="ARBA" id="ARBA00001946"/>
    </source>
</evidence>
<dbReference type="InterPro" id="IPR004013">
    <property type="entry name" value="PHP_dom"/>
</dbReference>
<keyword evidence="6" id="KW-0488">Methylation</keyword>
<feature type="domain" description="Helix-hairpin-helix DNA-binding motif class 1" evidence="22">
    <location>
        <begin position="138"/>
        <end position="157"/>
    </location>
</feature>
<reference evidence="25" key="1">
    <citation type="submission" date="2022-02" db="EMBL/GenBank/DDBJ databases">
        <authorList>
            <person name="Leng L."/>
        </authorList>
    </citation>
    <scope>NUCLEOTIDE SEQUENCE</scope>
    <source>
        <strain evidence="25">JI</strain>
    </source>
</reference>
<dbReference type="InterPro" id="IPR037160">
    <property type="entry name" value="DNA_Pol_thumb_sf"/>
</dbReference>
<keyword evidence="9" id="KW-0548">Nucleotidyltransferase</keyword>
<dbReference type="Gene3D" id="1.10.150.110">
    <property type="entry name" value="DNA polymerase beta, N-terminal domain-like"/>
    <property type="match status" value="1"/>
</dbReference>
<keyword evidence="8" id="KW-0808">Transferase</keyword>
<dbReference type="InterPro" id="IPR043519">
    <property type="entry name" value="NT_sf"/>
</dbReference>
<dbReference type="InterPro" id="IPR003583">
    <property type="entry name" value="Hlx-hairpin-Hlx_DNA-bd_motif"/>
</dbReference>
<dbReference type="GO" id="GO:0042578">
    <property type="term" value="F:phosphoric ester hydrolase activity"/>
    <property type="evidence" value="ECO:0007669"/>
    <property type="project" value="TreeGrafter"/>
</dbReference>
<dbReference type="InterPro" id="IPR003141">
    <property type="entry name" value="Pol/His_phosphatase_N"/>
</dbReference>
<evidence type="ECO:0000256" key="14">
    <source>
        <dbReference type="ARBA" id="ARBA00023053"/>
    </source>
</evidence>
<gene>
    <name evidence="25" type="primary">polX</name>
    <name evidence="25" type="ORF">L7E55_03395</name>
</gene>
<comment type="catalytic activity">
    <reaction evidence="21">
        <text>DNA(n) + a 2'-deoxyribonucleoside 5'-triphosphate = DNA(n+1) + diphosphate</text>
        <dbReference type="Rhea" id="RHEA:22508"/>
        <dbReference type="Rhea" id="RHEA-COMP:17339"/>
        <dbReference type="Rhea" id="RHEA-COMP:17340"/>
        <dbReference type="ChEBI" id="CHEBI:33019"/>
        <dbReference type="ChEBI" id="CHEBI:61560"/>
        <dbReference type="ChEBI" id="CHEBI:173112"/>
        <dbReference type="EC" id="2.7.7.7"/>
    </reaction>
</comment>
<feature type="domain" description="Helix-hairpin-helix DNA-binding motif class 1" evidence="22">
    <location>
        <begin position="63"/>
        <end position="82"/>
    </location>
</feature>
<comment type="catalytic activity">
    <reaction evidence="19">
        <text>a 5'-end 2'-deoxyribose-2'-deoxyribonucleotide-DNA = (2E,4S)-4-hydroxypenten-2-al-5-phosphate + a 5'-end 5'-phospho-2'-deoxyribonucleoside-DNA + H(+)</text>
        <dbReference type="Rhea" id="RHEA:76255"/>
        <dbReference type="Rhea" id="RHEA-COMP:13180"/>
        <dbReference type="Rhea" id="RHEA-COMP:18657"/>
        <dbReference type="ChEBI" id="CHEBI:15378"/>
        <dbReference type="ChEBI" id="CHEBI:136412"/>
        <dbReference type="ChEBI" id="CHEBI:195194"/>
        <dbReference type="ChEBI" id="CHEBI:195195"/>
    </reaction>
</comment>
<evidence type="ECO:0000256" key="2">
    <source>
        <dbReference type="ARBA" id="ARBA00004496"/>
    </source>
</evidence>
<dbReference type="Pfam" id="PF14716">
    <property type="entry name" value="HHH_8"/>
    <property type="match status" value="1"/>
</dbReference>
<dbReference type="EMBL" id="JAKOAV010000004">
    <property type="protein sequence ID" value="MDF9407412.1"/>
    <property type="molecule type" value="Genomic_DNA"/>
</dbReference>
<keyword evidence="25" id="KW-0378">Hydrolase</keyword>
<evidence type="ECO:0000256" key="7">
    <source>
        <dbReference type="ARBA" id="ARBA00022634"/>
    </source>
</evidence>
<evidence type="ECO:0000259" key="23">
    <source>
        <dbReference type="SMART" id="SM00481"/>
    </source>
</evidence>
<dbReference type="InterPro" id="IPR050243">
    <property type="entry name" value="PHP_phosphatase"/>
</dbReference>
<evidence type="ECO:0000256" key="11">
    <source>
        <dbReference type="ARBA" id="ARBA00022763"/>
    </source>
</evidence>
<dbReference type="InterPro" id="IPR047967">
    <property type="entry name" value="PolX_PHP"/>
</dbReference>
<dbReference type="Pfam" id="PF02811">
    <property type="entry name" value="PHP"/>
    <property type="match status" value="1"/>
</dbReference>
<dbReference type="EC" id="2.7.7.7" evidence="3"/>
<dbReference type="InterPro" id="IPR002008">
    <property type="entry name" value="DNA_pol_X_beta-like"/>
</dbReference>
<evidence type="ECO:0000256" key="9">
    <source>
        <dbReference type="ARBA" id="ARBA00022695"/>
    </source>
</evidence>
<proteinExistence type="predicted"/>
<dbReference type="PANTHER" id="PTHR36928:SF1">
    <property type="entry name" value="PHOSPHATASE YCDX-RELATED"/>
    <property type="match status" value="1"/>
</dbReference>
<evidence type="ECO:0000256" key="13">
    <source>
        <dbReference type="ARBA" id="ARBA00022932"/>
    </source>
</evidence>
<accession>A0A9X4H475</accession>
<dbReference type="Pfam" id="PF14520">
    <property type="entry name" value="HHH_5"/>
    <property type="match status" value="1"/>
</dbReference>
<evidence type="ECO:0000256" key="17">
    <source>
        <dbReference type="ARBA" id="ARBA00035726"/>
    </source>
</evidence>
<evidence type="ECO:0000256" key="21">
    <source>
        <dbReference type="ARBA" id="ARBA00049244"/>
    </source>
</evidence>
<comment type="caution">
    <text evidence="25">The sequence shown here is derived from an EMBL/GenBank/DDBJ whole genome shotgun (WGS) entry which is preliminary data.</text>
</comment>
<keyword evidence="14" id="KW-0915">Sodium</keyword>
<keyword evidence="13" id="KW-0239">DNA-directed DNA polymerase</keyword>
<evidence type="ECO:0000256" key="18">
    <source>
        <dbReference type="ARBA" id="ARBA00044632"/>
    </source>
</evidence>
<comment type="subcellular location">
    <subcellularLocation>
        <location evidence="2">Cytoplasm</location>
    </subcellularLocation>
</comment>
<dbReference type="SMART" id="SM00278">
    <property type="entry name" value="HhH1"/>
    <property type="match status" value="3"/>
</dbReference>
<keyword evidence="26" id="KW-1185">Reference proteome</keyword>
<dbReference type="GO" id="GO:0006281">
    <property type="term" value="P:DNA repair"/>
    <property type="evidence" value="ECO:0007669"/>
    <property type="project" value="UniProtKB-KW"/>
</dbReference>
<dbReference type="GO" id="GO:0008270">
    <property type="term" value="F:zinc ion binding"/>
    <property type="evidence" value="ECO:0007669"/>
    <property type="project" value="TreeGrafter"/>
</dbReference>
<dbReference type="GO" id="GO:0140078">
    <property type="term" value="F:class I DNA-(apurinic or apyrimidinic site) endonuclease activity"/>
    <property type="evidence" value="ECO:0007669"/>
    <property type="project" value="UniProtKB-EC"/>
</dbReference>
<dbReference type="SMART" id="SM00481">
    <property type="entry name" value="POLIIIAc"/>
    <property type="match status" value="1"/>
</dbReference>
<comment type="cofactor">
    <cofactor evidence="1">
        <name>Mg(2+)</name>
        <dbReference type="ChEBI" id="CHEBI:18420"/>
    </cofactor>
</comment>
<protein>
    <recommendedName>
        <fullName evidence="5">DNA polymerase beta</fullName>
        <ecNumber evidence="3">2.7.7.7</ecNumber>
        <ecNumber evidence="4">4.2.99.18</ecNumber>
    </recommendedName>
    <alternativeName>
        <fullName evidence="16">5'-deoxyribose-phosphate lyase</fullName>
    </alternativeName>
    <alternativeName>
        <fullName evidence="17">AP lyase</fullName>
    </alternativeName>
</protein>
<keyword evidence="7" id="KW-0237">DNA synthesis</keyword>
<dbReference type="SUPFAM" id="SSF89550">
    <property type="entry name" value="PHP domain-like"/>
    <property type="match status" value="1"/>
</dbReference>
<dbReference type="CDD" id="cd07436">
    <property type="entry name" value="PHP_PolX"/>
    <property type="match status" value="1"/>
</dbReference>
<dbReference type="PRINTS" id="PR00870">
    <property type="entry name" value="DNAPOLXBETA"/>
</dbReference>
<evidence type="ECO:0000256" key="4">
    <source>
        <dbReference type="ARBA" id="ARBA00012720"/>
    </source>
</evidence>
<dbReference type="CDD" id="cd00141">
    <property type="entry name" value="NT_POLXc"/>
    <property type="match status" value="1"/>
</dbReference>
<evidence type="ECO:0000256" key="10">
    <source>
        <dbReference type="ARBA" id="ARBA00022705"/>
    </source>
</evidence>
<dbReference type="SUPFAM" id="SSF47802">
    <property type="entry name" value="DNA polymerase beta, N-terminal domain-like"/>
    <property type="match status" value="1"/>
</dbReference>
<dbReference type="PIRSF" id="PIRSF005047">
    <property type="entry name" value="UCP005047_YshC"/>
    <property type="match status" value="1"/>
</dbReference>
<dbReference type="Gene3D" id="1.10.150.20">
    <property type="entry name" value="5' to 3' exonuclease, C-terminal subdomain"/>
    <property type="match status" value="1"/>
</dbReference>
<evidence type="ECO:0000259" key="22">
    <source>
        <dbReference type="SMART" id="SM00278"/>
    </source>
</evidence>
<keyword evidence="25" id="KW-0269">Exonuclease</keyword>
<dbReference type="InterPro" id="IPR029398">
    <property type="entry name" value="PolB_thumb"/>
</dbReference>
<evidence type="ECO:0000256" key="6">
    <source>
        <dbReference type="ARBA" id="ARBA00022481"/>
    </source>
</evidence>